<proteinExistence type="predicted"/>
<dbReference type="Proteomes" id="UP000541535">
    <property type="component" value="Unassembled WGS sequence"/>
</dbReference>
<dbReference type="AlphaFoldDB" id="A0A7W5B8S8"/>
<evidence type="ECO:0000313" key="2">
    <source>
        <dbReference type="EMBL" id="MBB3118503.1"/>
    </source>
</evidence>
<feature type="compositionally biased region" description="Basic and acidic residues" evidence="1">
    <location>
        <begin position="241"/>
        <end position="254"/>
    </location>
</feature>
<dbReference type="GO" id="GO:0004851">
    <property type="term" value="F:uroporphyrin-III C-methyltransferase activity"/>
    <property type="evidence" value="ECO:0007669"/>
    <property type="project" value="UniProtKB-EC"/>
</dbReference>
<dbReference type="GO" id="GO:0032259">
    <property type="term" value="P:methylation"/>
    <property type="evidence" value="ECO:0007669"/>
    <property type="project" value="UniProtKB-KW"/>
</dbReference>
<dbReference type="GO" id="GO:0004852">
    <property type="term" value="F:uroporphyrinogen-III synthase activity"/>
    <property type="evidence" value="ECO:0007669"/>
    <property type="project" value="UniProtKB-EC"/>
</dbReference>
<protein>
    <submittedName>
        <fullName evidence="2">Uroporphyrin-3 C-methyltransferase/uroporphyrinogen III methyltransferase/synthase</fullName>
        <ecNumber evidence="2">2.1.1.107</ecNumber>
        <ecNumber evidence="2">4.2.1.75</ecNumber>
    </submittedName>
</protein>
<comment type="caution">
    <text evidence="2">The sequence shown here is derived from an EMBL/GenBank/DDBJ whole genome shotgun (WGS) entry which is preliminary data.</text>
</comment>
<keyword evidence="2" id="KW-0808">Transferase</keyword>
<sequence>MNELPTLPDPAKQAADAAPQATVDAQATGAAGTPPLPPVPPPAAPTPASGPSSTDIWQRRLAFAVLPLAILLAAQAWSSHKQIRGLREELARRLQKSDASNVETGQLVRSVQESTKELQIKAGLLEGRQLEAQSQQLALEQLYQDLSKNRDEWALAEIEQVLSTASQQLQLAGNVPGALIALQNADRSLSRSDKPQFITIRRAIAKDTEKLKALPSVDSVGLAVRLDNVIAQIDTLPMLSDEKPTLPAPPEKKVAAKPAKAHGKGGKPAAPEPVEEPTLLQKAQGVWGEWTGEMWTDVRQLIRVRSIETPDALMLSPTQAYFLRENLKLRLLNARMALLSRNEAAFRADLLAAQESLHKYFDTRAKQTQTVQALLRQVQGSNLSIEMPTLADSLNAVRNYKAKP</sequence>
<dbReference type="EC" id="4.2.1.75" evidence="2"/>
<evidence type="ECO:0000313" key="3">
    <source>
        <dbReference type="Proteomes" id="UP000541535"/>
    </source>
</evidence>
<keyword evidence="3" id="KW-1185">Reference proteome</keyword>
<dbReference type="RefSeq" id="WP_183440406.1">
    <property type="nucleotide sequence ID" value="NZ_JACHXD010000003.1"/>
</dbReference>
<feature type="compositionally biased region" description="Low complexity" evidence="1">
    <location>
        <begin position="9"/>
        <end position="33"/>
    </location>
</feature>
<keyword evidence="2" id="KW-0456">Lyase</keyword>
<dbReference type="EMBL" id="JACHXD010000003">
    <property type="protein sequence ID" value="MBB3118503.1"/>
    <property type="molecule type" value="Genomic_DNA"/>
</dbReference>
<dbReference type="PANTHER" id="PTHR38043">
    <property type="entry name" value="PROTEIN HEMX"/>
    <property type="match status" value="1"/>
</dbReference>
<feature type="region of interest" description="Disordered" evidence="1">
    <location>
        <begin position="1"/>
        <end position="54"/>
    </location>
</feature>
<dbReference type="PANTHER" id="PTHR38043:SF1">
    <property type="entry name" value="PROTEIN HEMX"/>
    <property type="match status" value="1"/>
</dbReference>
<organism evidence="2 3">
    <name type="scientific">Pseudoduganella violacea</name>
    <dbReference type="NCBI Taxonomy" id="1715466"/>
    <lineage>
        <taxon>Bacteria</taxon>
        <taxon>Pseudomonadati</taxon>
        <taxon>Pseudomonadota</taxon>
        <taxon>Betaproteobacteria</taxon>
        <taxon>Burkholderiales</taxon>
        <taxon>Oxalobacteraceae</taxon>
        <taxon>Telluria group</taxon>
        <taxon>Pseudoduganella</taxon>
    </lineage>
</organism>
<keyword evidence="2" id="KW-0489">Methyltransferase</keyword>
<accession>A0A7W5B8S8</accession>
<evidence type="ECO:0000256" key="1">
    <source>
        <dbReference type="SAM" id="MobiDB-lite"/>
    </source>
</evidence>
<feature type="region of interest" description="Disordered" evidence="1">
    <location>
        <begin position="241"/>
        <end position="278"/>
    </location>
</feature>
<dbReference type="EC" id="2.1.1.107" evidence="2"/>
<name>A0A7W5B8S8_9BURK</name>
<dbReference type="InterPro" id="IPR007470">
    <property type="entry name" value="HemX"/>
</dbReference>
<dbReference type="Pfam" id="PF04375">
    <property type="entry name" value="HemX"/>
    <property type="match status" value="1"/>
</dbReference>
<reference evidence="2 3" key="1">
    <citation type="submission" date="2020-08" db="EMBL/GenBank/DDBJ databases">
        <title>Genomic Encyclopedia of Type Strains, Phase III (KMG-III): the genomes of soil and plant-associated and newly described type strains.</title>
        <authorList>
            <person name="Whitman W."/>
        </authorList>
    </citation>
    <scope>NUCLEOTIDE SEQUENCE [LARGE SCALE GENOMIC DNA]</scope>
    <source>
        <strain evidence="2 3">CECT 8897</strain>
    </source>
</reference>
<feature type="compositionally biased region" description="Pro residues" evidence="1">
    <location>
        <begin position="34"/>
        <end position="45"/>
    </location>
</feature>
<gene>
    <name evidence="2" type="ORF">FHS03_001534</name>
</gene>